<dbReference type="Pfam" id="PF02481">
    <property type="entry name" value="DNA_processg_A"/>
    <property type="match status" value="1"/>
</dbReference>
<dbReference type="Proteomes" id="UP001174909">
    <property type="component" value="Unassembled WGS sequence"/>
</dbReference>
<sequence length="231" mass="24801">MKNAWLASSRELRAAGVGTEVAQNIVAARETIEPERELEKLELAGVGALTWHHEEYPARLRETFDAPAVLYVRGTLFPGDECAVAVVGTRRPTDYGHRVTAELCSALAAAGVTVVSGLALGVDSRAHQATVDAGGRTIAVLGNGLDTVYPRENRRLAERIVAEGGAIVSEFGLGVRPEASNFPRRNRIISGMTLGTLVTEASNTSGTRWTVYHALEQNREIFCVPGSIYSD</sequence>
<evidence type="ECO:0000313" key="4">
    <source>
        <dbReference type="Proteomes" id="UP001174909"/>
    </source>
</evidence>
<dbReference type="AlphaFoldDB" id="A0AA35QUK2"/>
<dbReference type="Gene3D" id="3.40.50.450">
    <property type="match status" value="1"/>
</dbReference>
<gene>
    <name evidence="3" type="ORF">GBAR_LOCUS855</name>
</gene>
<dbReference type="NCBIfam" id="TIGR00732">
    <property type="entry name" value="dprA"/>
    <property type="match status" value="1"/>
</dbReference>
<evidence type="ECO:0000259" key="2">
    <source>
        <dbReference type="Pfam" id="PF02481"/>
    </source>
</evidence>
<evidence type="ECO:0000313" key="3">
    <source>
        <dbReference type="EMBL" id="CAI7991921.1"/>
    </source>
</evidence>
<dbReference type="InterPro" id="IPR057666">
    <property type="entry name" value="DrpA_SLOG"/>
</dbReference>
<accession>A0AA35QUK2</accession>
<dbReference type="InterPro" id="IPR003488">
    <property type="entry name" value="DprA"/>
</dbReference>
<evidence type="ECO:0000256" key="1">
    <source>
        <dbReference type="ARBA" id="ARBA00006525"/>
    </source>
</evidence>
<dbReference type="SUPFAM" id="SSF102405">
    <property type="entry name" value="MCP/YpsA-like"/>
    <property type="match status" value="1"/>
</dbReference>
<protein>
    <submittedName>
        <fullName evidence="3">DNA-processing protein A</fullName>
    </submittedName>
</protein>
<organism evidence="3 4">
    <name type="scientific">Geodia barretti</name>
    <name type="common">Barrett's horny sponge</name>
    <dbReference type="NCBI Taxonomy" id="519541"/>
    <lineage>
        <taxon>Eukaryota</taxon>
        <taxon>Metazoa</taxon>
        <taxon>Porifera</taxon>
        <taxon>Demospongiae</taxon>
        <taxon>Heteroscleromorpha</taxon>
        <taxon>Tetractinellida</taxon>
        <taxon>Astrophorina</taxon>
        <taxon>Geodiidae</taxon>
        <taxon>Geodia</taxon>
    </lineage>
</organism>
<proteinExistence type="inferred from homology"/>
<comment type="caution">
    <text evidence="3">The sequence shown here is derived from an EMBL/GenBank/DDBJ whole genome shotgun (WGS) entry which is preliminary data.</text>
</comment>
<comment type="similarity">
    <text evidence="1">Belongs to the DprA/Smf family.</text>
</comment>
<keyword evidence="4" id="KW-1185">Reference proteome</keyword>
<reference evidence="3" key="1">
    <citation type="submission" date="2023-03" db="EMBL/GenBank/DDBJ databases">
        <authorList>
            <person name="Steffen K."/>
            <person name="Cardenas P."/>
        </authorList>
    </citation>
    <scope>NUCLEOTIDE SEQUENCE</scope>
</reference>
<name>A0AA35QUK2_GEOBA</name>
<dbReference type="EMBL" id="CASHTH010000132">
    <property type="protein sequence ID" value="CAI7991921.1"/>
    <property type="molecule type" value="Genomic_DNA"/>
</dbReference>
<feature type="domain" description="Smf/DprA SLOG" evidence="2">
    <location>
        <begin position="49"/>
        <end position="230"/>
    </location>
</feature>
<dbReference type="PANTHER" id="PTHR43022:SF1">
    <property type="entry name" value="PROTEIN SMF"/>
    <property type="match status" value="1"/>
</dbReference>
<dbReference type="PANTHER" id="PTHR43022">
    <property type="entry name" value="PROTEIN SMF"/>
    <property type="match status" value="1"/>
</dbReference>